<dbReference type="GO" id="GO:0003924">
    <property type="term" value="F:GTPase activity"/>
    <property type="evidence" value="ECO:0007669"/>
    <property type="project" value="InterPro"/>
</dbReference>
<keyword evidence="1" id="KW-0472">Membrane</keyword>
<gene>
    <name evidence="3" type="primary">obgE</name>
    <name evidence="3" type="ORF">A357_0159</name>
</gene>
<evidence type="ECO:0000313" key="4">
    <source>
        <dbReference type="Proteomes" id="UP000003935"/>
    </source>
</evidence>
<dbReference type="InterPro" id="IPR045086">
    <property type="entry name" value="OBG_GTPase"/>
</dbReference>
<evidence type="ECO:0000256" key="1">
    <source>
        <dbReference type="SAM" id="Phobius"/>
    </source>
</evidence>
<dbReference type="PANTHER" id="PTHR11702">
    <property type="entry name" value="DEVELOPMENTALLY REGULATED GTP-BINDING PROTEIN-RELATED"/>
    <property type="match status" value="1"/>
</dbReference>
<evidence type="ECO:0000313" key="3">
    <source>
        <dbReference type="EMBL" id="AFP84358.1"/>
    </source>
</evidence>
<feature type="transmembrane region" description="Helical" evidence="1">
    <location>
        <begin position="172"/>
        <end position="197"/>
    </location>
</feature>
<dbReference type="AlphaFoldDB" id="J3YQW2"/>
<sequence>MFIKKILNIKSGNGGNGLISFLKFKNKMLPNGGNGGDGGDVYITCNNNCKIFSRNNYNAENGNIGKKKKHCGKKGKHLIIKFPIGSILEIENRKFYLINNNFFLKILNGGKGGLGNHNFKNYYNNKIATKGERVKFINCIFIYKFFVQNFIIKIENYKLYISNIKNNFISKIYLIFLNFNTTKILIKIIKFYLYFLYLKNFKNNFYWIIFNVNNKILFLKILNLIKFFIFPVFFVSKIFNFGFNKIIHYLFLWKNS</sequence>
<dbReference type="Gene3D" id="2.70.210.12">
    <property type="entry name" value="GTP1/OBG domain"/>
    <property type="match status" value="1"/>
</dbReference>
<evidence type="ECO:0000259" key="2">
    <source>
        <dbReference type="PROSITE" id="PS51883"/>
    </source>
</evidence>
<name>J3YQW2_CARRU</name>
<organism evidence="3 4">
    <name type="scientific">Candidatus Carsonella ruddii PC isolate NHV</name>
    <dbReference type="NCBI Taxonomy" id="1202540"/>
    <lineage>
        <taxon>Bacteria</taxon>
        <taxon>Pseudomonadati</taxon>
        <taxon>Pseudomonadota</taxon>
        <taxon>Gammaproteobacteria</taxon>
        <taxon>Oceanospirillales</taxon>
        <taxon>Halomonadaceae</taxon>
        <taxon>Zymobacter group</taxon>
        <taxon>Candidatus Carsonella</taxon>
    </lineage>
</organism>
<accession>J3YQW2</accession>
<protein>
    <submittedName>
        <fullName evidence="3">Putative GTPase</fullName>
    </submittedName>
</protein>
<keyword evidence="1" id="KW-0812">Transmembrane</keyword>
<dbReference type="GO" id="GO:0042254">
    <property type="term" value="P:ribosome biogenesis"/>
    <property type="evidence" value="ECO:0007669"/>
    <property type="project" value="UniProtKB-UniRule"/>
</dbReference>
<dbReference type="RefSeq" id="WP_014887657.1">
    <property type="nucleotide sequence ID" value="NC_018418.1"/>
</dbReference>
<dbReference type="Proteomes" id="UP000003935">
    <property type="component" value="Chromosome"/>
</dbReference>
<dbReference type="PATRIC" id="fig|1202540.3.peg.130"/>
<dbReference type="PANTHER" id="PTHR11702:SF31">
    <property type="entry name" value="MITOCHONDRIAL RIBOSOME-ASSOCIATED GTPASE 2"/>
    <property type="match status" value="1"/>
</dbReference>
<dbReference type="InterPro" id="IPR006169">
    <property type="entry name" value="GTP1_OBG_dom"/>
</dbReference>
<dbReference type="SUPFAM" id="SSF82051">
    <property type="entry name" value="Obg GTP-binding protein N-terminal domain"/>
    <property type="match status" value="1"/>
</dbReference>
<dbReference type="EMBL" id="CP003545">
    <property type="protein sequence ID" value="AFP84358.1"/>
    <property type="molecule type" value="Genomic_DNA"/>
</dbReference>
<dbReference type="GO" id="GO:0005525">
    <property type="term" value="F:GTP binding"/>
    <property type="evidence" value="ECO:0007669"/>
    <property type="project" value="InterPro"/>
</dbReference>
<keyword evidence="1" id="KW-1133">Transmembrane helix</keyword>
<reference evidence="3 4" key="1">
    <citation type="journal article" date="2012" name="Mol. Biol. Evol.">
        <title>Genome reduction and co-evolution between the primary and secondary bacterial symbionts of psyllids.</title>
        <authorList>
            <person name="Sloan D.B."/>
            <person name="Moran N.A."/>
        </authorList>
    </citation>
    <scope>NUCLEOTIDE SEQUENCE [LARGE SCALE GENOMIC DNA]</scope>
    <source>
        <strain evidence="3 4">PC</strain>
    </source>
</reference>
<proteinExistence type="predicted"/>
<dbReference type="PROSITE" id="PS51883">
    <property type="entry name" value="OBG"/>
    <property type="match status" value="1"/>
</dbReference>
<dbReference type="STRING" id="1202540.A357_0159"/>
<dbReference type="InterPro" id="IPR036726">
    <property type="entry name" value="GTP1_OBG_dom_sf"/>
</dbReference>
<dbReference type="KEGG" id="crv:A357_0159"/>
<feature type="transmembrane region" description="Helical" evidence="1">
    <location>
        <begin position="217"/>
        <end position="235"/>
    </location>
</feature>
<dbReference type="HOGENOM" id="CLU_1092777_0_0_6"/>
<dbReference type="Pfam" id="PF01018">
    <property type="entry name" value="GTP1_OBG"/>
    <property type="match status" value="1"/>
</dbReference>
<feature type="domain" description="Obg" evidence="2">
    <location>
        <begin position="1"/>
        <end position="146"/>
    </location>
</feature>
<dbReference type="OrthoDB" id="9807318at2"/>